<feature type="domain" description="CCHC-type" evidence="3">
    <location>
        <begin position="198"/>
        <end position="213"/>
    </location>
</feature>
<dbReference type="PROSITE" id="PS50158">
    <property type="entry name" value="ZF_CCHC"/>
    <property type="match status" value="1"/>
</dbReference>
<keyword evidence="1" id="KW-0479">Metal-binding</keyword>
<evidence type="ECO:0000313" key="4">
    <source>
        <dbReference type="EMBL" id="GFO15924.1"/>
    </source>
</evidence>
<gene>
    <name evidence="4" type="ORF">PoB_004242900</name>
</gene>
<sequence length="231" mass="25898">MVLKFCTDCADREAGLHAANMRPESLDEATTYTLQYQFNYAAVYGKKEDRSPEAAVGSVLSRRDCSEERSPPRREYRGRDATPVRDRDERPRTRESRGEWRDYSPLQDRPPFKPPGRSRETEPDQPGLKNLLESMMAGLEGRLGRMMDDKLSNFAFRIEGKESSLSLGVEKMEDRVDKLEKSRPSPSPVTRSTSPLTCCGCGNSGHLISQCPERGVGSVRFEDPNSGTGSE</sequence>
<feature type="compositionally biased region" description="Basic and acidic residues" evidence="2">
    <location>
        <begin position="61"/>
        <end position="102"/>
    </location>
</feature>
<feature type="region of interest" description="Disordered" evidence="2">
    <location>
        <begin position="47"/>
        <end position="128"/>
    </location>
</feature>
<keyword evidence="5" id="KW-1185">Reference proteome</keyword>
<accession>A0AAV4BB65</accession>
<dbReference type="GO" id="GO:0003676">
    <property type="term" value="F:nucleic acid binding"/>
    <property type="evidence" value="ECO:0007669"/>
    <property type="project" value="InterPro"/>
</dbReference>
<evidence type="ECO:0000259" key="3">
    <source>
        <dbReference type="PROSITE" id="PS50158"/>
    </source>
</evidence>
<name>A0AAV4BB65_9GAST</name>
<dbReference type="GO" id="GO:0008270">
    <property type="term" value="F:zinc ion binding"/>
    <property type="evidence" value="ECO:0007669"/>
    <property type="project" value="UniProtKB-KW"/>
</dbReference>
<dbReference type="InterPro" id="IPR001878">
    <property type="entry name" value="Znf_CCHC"/>
</dbReference>
<feature type="region of interest" description="Disordered" evidence="2">
    <location>
        <begin position="176"/>
        <end position="196"/>
    </location>
</feature>
<organism evidence="4 5">
    <name type="scientific">Plakobranchus ocellatus</name>
    <dbReference type="NCBI Taxonomy" id="259542"/>
    <lineage>
        <taxon>Eukaryota</taxon>
        <taxon>Metazoa</taxon>
        <taxon>Spiralia</taxon>
        <taxon>Lophotrochozoa</taxon>
        <taxon>Mollusca</taxon>
        <taxon>Gastropoda</taxon>
        <taxon>Heterobranchia</taxon>
        <taxon>Euthyneura</taxon>
        <taxon>Panpulmonata</taxon>
        <taxon>Sacoglossa</taxon>
        <taxon>Placobranchoidea</taxon>
        <taxon>Plakobranchidae</taxon>
        <taxon>Plakobranchus</taxon>
    </lineage>
</organism>
<protein>
    <recommendedName>
        <fullName evidence="3">CCHC-type domain-containing protein</fullName>
    </recommendedName>
</protein>
<evidence type="ECO:0000256" key="2">
    <source>
        <dbReference type="SAM" id="MobiDB-lite"/>
    </source>
</evidence>
<dbReference type="AlphaFoldDB" id="A0AAV4BB65"/>
<reference evidence="4 5" key="1">
    <citation type="journal article" date="2021" name="Elife">
        <title>Chloroplast acquisition without the gene transfer in kleptoplastic sea slugs, Plakobranchus ocellatus.</title>
        <authorList>
            <person name="Maeda T."/>
            <person name="Takahashi S."/>
            <person name="Yoshida T."/>
            <person name="Shimamura S."/>
            <person name="Takaki Y."/>
            <person name="Nagai Y."/>
            <person name="Toyoda A."/>
            <person name="Suzuki Y."/>
            <person name="Arimoto A."/>
            <person name="Ishii H."/>
            <person name="Satoh N."/>
            <person name="Nishiyama T."/>
            <person name="Hasebe M."/>
            <person name="Maruyama T."/>
            <person name="Minagawa J."/>
            <person name="Obokata J."/>
            <person name="Shigenobu S."/>
        </authorList>
    </citation>
    <scope>NUCLEOTIDE SEQUENCE [LARGE SCALE GENOMIC DNA]</scope>
</reference>
<dbReference type="Proteomes" id="UP000735302">
    <property type="component" value="Unassembled WGS sequence"/>
</dbReference>
<dbReference type="EMBL" id="BLXT01004632">
    <property type="protein sequence ID" value="GFO15924.1"/>
    <property type="molecule type" value="Genomic_DNA"/>
</dbReference>
<evidence type="ECO:0000313" key="5">
    <source>
        <dbReference type="Proteomes" id="UP000735302"/>
    </source>
</evidence>
<comment type="caution">
    <text evidence="4">The sequence shown here is derived from an EMBL/GenBank/DDBJ whole genome shotgun (WGS) entry which is preliminary data.</text>
</comment>
<evidence type="ECO:0000256" key="1">
    <source>
        <dbReference type="PROSITE-ProRule" id="PRU00047"/>
    </source>
</evidence>
<proteinExistence type="predicted"/>
<keyword evidence="1" id="KW-0863">Zinc-finger</keyword>
<keyword evidence="1" id="KW-0862">Zinc</keyword>